<organism evidence="2 3">
    <name type="scientific">Penicillium camemberti (strain FM 013)</name>
    <dbReference type="NCBI Taxonomy" id="1429867"/>
    <lineage>
        <taxon>Eukaryota</taxon>
        <taxon>Fungi</taxon>
        <taxon>Dikarya</taxon>
        <taxon>Ascomycota</taxon>
        <taxon>Pezizomycotina</taxon>
        <taxon>Eurotiomycetes</taxon>
        <taxon>Eurotiomycetidae</taxon>
        <taxon>Eurotiales</taxon>
        <taxon>Aspergillaceae</taxon>
        <taxon>Penicillium</taxon>
    </lineage>
</organism>
<reference evidence="2 3" key="1">
    <citation type="journal article" date="2014" name="Nat. Commun.">
        <title>Multiple recent horizontal transfers of a large genomic region in cheese making fungi.</title>
        <authorList>
            <person name="Cheeseman K."/>
            <person name="Ropars J."/>
            <person name="Renault P."/>
            <person name="Dupont J."/>
            <person name="Gouzy J."/>
            <person name="Branca A."/>
            <person name="Abraham A.L."/>
            <person name="Ceppi M."/>
            <person name="Conseiller E."/>
            <person name="Debuchy R."/>
            <person name="Malagnac F."/>
            <person name="Goarin A."/>
            <person name="Silar P."/>
            <person name="Lacoste S."/>
            <person name="Sallet E."/>
            <person name="Bensimon A."/>
            <person name="Giraud T."/>
            <person name="Brygoo Y."/>
        </authorList>
    </citation>
    <scope>NUCLEOTIDE SEQUENCE [LARGE SCALE GENOMIC DNA]</scope>
    <source>
        <strain evidence="3">FM 013</strain>
    </source>
</reference>
<proteinExistence type="predicted"/>
<gene>
    <name evidence="2" type="ORF">PCAMFM013_S013g000167</name>
</gene>
<evidence type="ECO:0000313" key="2">
    <source>
        <dbReference type="EMBL" id="CRL24924.1"/>
    </source>
</evidence>
<accession>A0A0G4PF07</accession>
<feature type="domain" description="2EXR" evidence="1">
    <location>
        <begin position="2"/>
        <end position="93"/>
    </location>
</feature>
<dbReference type="InterPro" id="IPR045518">
    <property type="entry name" value="2EXR"/>
</dbReference>
<evidence type="ECO:0000259" key="1">
    <source>
        <dbReference type="Pfam" id="PF20150"/>
    </source>
</evidence>
<evidence type="ECO:0000313" key="3">
    <source>
        <dbReference type="Proteomes" id="UP000053732"/>
    </source>
</evidence>
<dbReference type="Proteomes" id="UP000053732">
    <property type="component" value="Unassembled WGS sequence"/>
</dbReference>
<keyword evidence="3" id="KW-1185">Reference proteome</keyword>
<name>A0A0G4PF07_PENC3</name>
<dbReference type="PANTHER" id="PTHR35910">
    <property type="entry name" value="2EXR DOMAIN-CONTAINING PROTEIN"/>
    <property type="match status" value="1"/>
</dbReference>
<dbReference type="AlphaFoldDB" id="A0A0G4PF07"/>
<dbReference type="PANTHER" id="PTHR35910:SF6">
    <property type="entry name" value="2EXR DOMAIN-CONTAINING PROTEIN"/>
    <property type="match status" value="1"/>
</dbReference>
<sequence length="308" mass="35670">MERFSTLPAELRQLIWEFAVPGRVVEIGEPCDPDILPEEDLRQAWILNRKYPVIAHVCWESRQIALAKLKLPAGVSVAPGCMTDARWWWKSTDVIHFNAPEIVTDTQRHRLEDDFLDLIKVPILCKKASISADVVHPFLRFRRRPDIPKALAWEVLCALKTCIISLHTVCIRATNEQARELGLFGNGDEPAQLIDPSDKATIERFRQLWMNTEQEVSSVKFFDTVDTRRFAFRVDRWLAEMSADYIDFKWTNPPFPTPGPQVITQGLRRDPYKRHDPDTKQYLVDMPTLELRIMFRLCPPAVLDHVIT</sequence>
<dbReference type="Pfam" id="PF20150">
    <property type="entry name" value="2EXR"/>
    <property type="match status" value="1"/>
</dbReference>
<dbReference type="EMBL" id="HG793146">
    <property type="protein sequence ID" value="CRL24924.1"/>
    <property type="molecule type" value="Genomic_DNA"/>
</dbReference>
<dbReference type="STRING" id="1429867.A0A0G4PF07"/>
<protein>
    <submittedName>
        <fullName evidence="2">Str. FM013</fullName>
    </submittedName>
</protein>